<dbReference type="PANTHER" id="PTHR13504:SF40">
    <property type="entry name" value="FIDO DOMAIN-CONTAINING PROTEIN"/>
    <property type="match status" value="1"/>
</dbReference>
<feature type="active site" evidence="1">
    <location>
        <position position="253"/>
    </location>
</feature>
<organism evidence="4 5">
    <name type="scientific">Lactobacillus equicursoris DSM 19284 = JCM 14600 = CIP 110162</name>
    <dbReference type="NCBI Taxonomy" id="1293597"/>
    <lineage>
        <taxon>Bacteria</taxon>
        <taxon>Bacillati</taxon>
        <taxon>Bacillota</taxon>
        <taxon>Bacilli</taxon>
        <taxon>Lactobacillales</taxon>
        <taxon>Lactobacillaceae</taxon>
        <taxon>Lactobacillus</taxon>
    </lineage>
</organism>
<reference evidence="4 5" key="1">
    <citation type="journal article" date="2015" name="Genome Announc.">
        <title>Expanding the biotechnology potential of lactobacilli through comparative genomics of 213 strains and associated genera.</title>
        <authorList>
            <person name="Sun Z."/>
            <person name="Harris H.M."/>
            <person name="McCann A."/>
            <person name="Guo C."/>
            <person name="Argimon S."/>
            <person name="Zhang W."/>
            <person name="Yang X."/>
            <person name="Jeffery I.B."/>
            <person name="Cooney J.C."/>
            <person name="Kagawa T.F."/>
            <person name="Liu W."/>
            <person name="Song Y."/>
            <person name="Salvetti E."/>
            <person name="Wrobel A."/>
            <person name="Rasinkangas P."/>
            <person name="Parkhill J."/>
            <person name="Rea M.C."/>
            <person name="O'Sullivan O."/>
            <person name="Ritari J."/>
            <person name="Douillard F.P."/>
            <person name="Paul Ross R."/>
            <person name="Yang R."/>
            <person name="Briner A.E."/>
            <person name="Felis G.E."/>
            <person name="de Vos W.M."/>
            <person name="Barrangou R."/>
            <person name="Klaenhammer T.R."/>
            <person name="Caufield P.W."/>
            <person name="Cui Y."/>
            <person name="Zhang H."/>
            <person name="O'Toole P.W."/>
        </authorList>
    </citation>
    <scope>NUCLEOTIDE SEQUENCE [LARGE SCALE GENOMIC DNA]</scope>
    <source>
        <strain evidence="4 5">DSM 19284</strain>
    </source>
</reference>
<comment type="caution">
    <text evidence="4">The sequence shown here is derived from an EMBL/GenBank/DDBJ whole genome shotgun (WGS) entry which is preliminary data.</text>
</comment>
<protein>
    <submittedName>
        <fullName evidence="4">Fic family protein</fullName>
    </submittedName>
</protein>
<evidence type="ECO:0000256" key="1">
    <source>
        <dbReference type="PIRSR" id="PIRSR640198-1"/>
    </source>
</evidence>
<evidence type="ECO:0000313" key="5">
    <source>
        <dbReference type="Proteomes" id="UP000051074"/>
    </source>
</evidence>
<dbReference type="Proteomes" id="UP000051074">
    <property type="component" value="Unassembled WGS sequence"/>
</dbReference>
<sequence>MQGGRKMNKYLPLAIERYQHNYDPDFSVEDEYEKRLTSPASMVTKLFPLLTYQKRGGQTKEFPIFFTYTADLVALASQLECNSRQISQLAGQLPGVAQAHFLNSLLLDEITYTNEIEGIKTDAAEISTIINSLDDGLRAREKRLWSTVRMYQEVSRGKLLSITALQDFRNIYDELLKGEIPPEKNPNGQLFRDTLPDGQALRIGNATKTVHVPPTSELAISEALMSLIAFMNDDDLPAVYKALINHFFFESTHPFLDGNGRMGRYLLSTYLSAKFDKFTGFSVATAIHAQASRYYKLFKEADVAENRAELTFFIKDMLEILVAQQEQVLEALQGSRQRLDFVFKKVDQEAAHLAENGEHDQATIRAILRYLAESALFVNNDRLGIKDNDIIKLNSEDGISQRRTKRSLAYLEEIGVISLVSGRPKLHKLVR</sequence>
<dbReference type="GO" id="GO:0005524">
    <property type="term" value="F:ATP binding"/>
    <property type="evidence" value="ECO:0007669"/>
    <property type="project" value="UniProtKB-KW"/>
</dbReference>
<dbReference type="EMBL" id="AZDU01000076">
    <property type="protein sequence ID" value="KRK99592.1"/>
    <property type="molecule type" value="Genomic_DNA"/>
</dbReference>
<dbReference type="eggNOG" id="COG3177">
    <property type="taxonomic scope" value="Bacteria"/>
</dbReference>
<accession>A0A0R1LW41</accession>
<evidence type="ECO:0000256" key="2">
    <source>
        <dbReference type="PIRSR" id="PIRSR640198-2"/>
    </source>
</evidence>
<dbReference type="AlphaFoldDB" id="A0A0R1LW41"/>
<evidence type="ECO:0000313" key="4">
    <source>
        <dbReference type="EMBL" id="KRK99592.1"/>
    </source>
</evidence>
<dbReference type="InterPro" id="IPR040198">
    <property type="entry name" value="Fido_containing"/>
</dbReference>
<dbReference type="Gene3D" id="1.10.3290.10">
    <property type="entry name" value="Fido-like domain"/>
    <property type="match status" value="1"/>
</dbReference>
<evidence type="ECO:0000259" key="3">
    <source>
        <dbReference type="PROSITE" id="PS51459"/>
    </source>
</evidence>
<feature type="domain" description="Fido" evidence="3">
    <location>
        <begin position="163"/>
        <end position="316"/>
    </location>
</feature>
<dbReference type="InterPro" id="IPR036597">
    <property type="entry name" value="Fido-like_dom_sf"/>
</dbReference>
<feature type="binding site" evidence="2">
    <location>
        <begin position="257"/>
        <end position="264"/>
    </location>
    <ligand>
        <name>ATP</name>
        <dbReference type="ChEBI" id="CHEBI:30616"/>
    </ligand>
</feature>
<feature type="binding site" evidence="2">
    <location>
        <begin position="294"/>
        <end position="295"/>
    </location>
    <ligand>
        <name>ATP</name>
        <dbReference type="ChEBI" id="CHEBI:30616"/>
    </ligand>
</feature>
<keyword evidence="5" id="KW-1185">Reference proteome</keyword>
<dbReference type="PANTHER" id="PTHR13504">
    <property type="entry name" value="FIDO DOMAIN-CONTAINING PROTEIN DDB_G0283145"/>
    <property type="match status" value="1"/>
</dbReference>
<name>A0A0R1LW41_9LACO</name>
<proteinExistence type="predicted"/>
<dbReference type="Pfam" id="PF02661">
    <property type="entry name" value="Fic"/>
    <property type="match status" value="1"/>
</dbReference>
<dbReference type="PROSITE" id="PS51459">
    <property type="entry name" value="FIDO"/>
    <property type="match status" value="1"/>
</dbReference>
<dbReference type="SUPFAM" id="SSF140931">
    <property type="entry name" value="Fic-like"/>
    <property type="match status" value="1"/>
</dbReference>
<keyword evidence="2" id="KW-0067">ATP-binding</keyword>
<keyword evidence="2" id="KW-0547">Nucleotide-binding</keyword>
<gene>
    <name evidence="4" type="ORF">FC20_GL001740</name>
</gene>
<dbReference type="InterPro" id="IPR003812">
    <property type="entry name" value="Fido"/>
</dbReference>
<dbReference type="PATRIC" id="fig|1293597.4.peg.1856"/>
<dbReference type="STRING" id="1293597.FC20_GL001740"/>